<dbReference type="PROSITE" id="PS00175">
    <property type="entry name" value="PG_MUTASE"/>
    <property type="match status" value="1"/>
</dbReference>
<name>A0A2U3A9L5_9BACL</name>
<dbReference type="GO" id="GO:0005737">
    <property type="term" value="C:cytoplasm"/>
    <property type="evidence" value="ECO:0007669"/>
    <property type="project" value="TreeGrafter"/>
</dbReference>
<gene>
    <name evidence="3" type="primary">gpmA</name>
    <name evidence="4" type="ORF">DFR61_1476</name>
    <name evidence="3" type="ORF">NCTC10597_00552</name>
</gene>
<comment type="caution">
    <text evidence="3">The sequence shown here is derived from an EMBL/GenBank/DDBJ whole genome shotgun (WGS) entry which is preliminary data.</text>
</comment>
<reference evidence="3 5" key="1">
    <citation type="submission" date="2018-06" db="EMBL/GenBank/DDBJ databases">
        <authorList>
            <consortium name="Pathogen Informatics"/>
            <person name="Doyle S."/>
        </authorList>
    </citation>
    <scope>NUCLEOTIDE SEQUENCE [LARGE SCALE GENOMIC DNA]</scope>
    <source>
        <strain evidence="3 5">NCTC10597</strain>
    </source>
</reference>
<dbReference type="Proteomes" id="UP000254330">
    <property type="component" value="Unassembled WGS sequence"/>
</dbReference>
<dbReference type="InterPro" id="IPR001345">
    <property type="entry name" value="PG/BPGM_mutase_AS"/>
</dbReference>
<dbReference type="SMART" id="SM00855">
    <property type="entry name" value="PGAM"/>
    <property type="match status" value="1"/>
</dbReference>
<accession>A0A2U3A9L5</accession>
<keyword evidence="6" id="KW-1185">Reference proteome</keyword>
<dbReference type="PRINTS" id="PR00991">
    <property type="entry name" value="6PFRUCTKNASE"/>
</dbReference>
<protein>
    <submittedName>
        <fullName evidence="3">2,3-bisphosphoglycerate-dependent phosphoglycerate mutase</fullName>
        <ecNumber evidence="3">5.4.2.-</ecNumber>
    </submittedName>
    <submittedName>
        <fullName evidence="4">Broad-specificity phosphatase PhoE</fullName>
    </submittedName>
</protein>
<dbReference type="InterPro" id="IPR029033">
    <property type="entry name" value="His_PPase_superfam"/>
</dbReference>
<reference evidence="4 6" key="2">
    <citation type="submission" date="2019-03" db="EMBL/GenBank/DDBJ databases">
        <title>Genomic Encyclopedia of Type Strains, Phase IV (KMG-IV): sequencing the most valuable type-strain genomes for metagenomic binning, comparative biology and taxonomic classification.</title>
        <authorList>
            <person name="Goeker M."/>
        </authorList>
    </citation>
    <scope>NUCLEOTIDE SEQUENCE [LARGE SCALE GENOMIC DNA]</scope>
    <source>
        <strain evidence="4 6">DSM 20580</strain>
    </source>
</reference>
<feature type="active site" description="Tele-phosphohistidine intermediate" evidence="1">
    <location>
        <position position="9"/>
    </location>
</feature>
<sequence>MTKIYVARHGETNWNRAGKLQGATDIPLNDAGRQQARDCGKFFHALPVEAIYTSPLRRASETAAIINEEIQVPVIELAEFRERTFGDAEGMTYEERSKVFPRKNYPHQENYKVFRKRLIAGLKKIHEQYPVGEVALIAHGAVIHTLFQIVENDDFFPQHARLSNGGVSTMVCKDGKWLLKEYNHISHLQK</sequence>
<dbReference type="OrthoDB" id="9782128at2"/>
<feature type="binding site" evidence="2">
    <location>
        <begin position="8"/>
        <end position="15"/>
    </location>
    <ligand>
        <name>substrate</name>
    </ligand>
</feature>
<dbReference type="EMBL" id="SNZG01000047">
    <property type="protein sequence ID" value="TDR33825.1"/>
    <property type="molecule type" value="Genomic_DNA"/>
</dbReference>
<dbReference type="CDD" id="cd07067">
    <property type="entry name" value="HP_PGM_like"/>
    <property type="match status" value="1"/>
</dbReference>
<evidence type="ECO:0000313" key="4">
    <source>
        <dbReference type="EMBL" id="TDR33825.1"/>
    </source>
</evidence>
<dbReference type="GO" id="GO:0016791">
    <property type="term" value="F:phosphatase activity"/>
    <property type="evidence" value="ECO:0007669"/>
    <property type="project" value="TreeGrafter"/>
</dbReference>
<dbReference type="EMBL" id="UGNP01000001">
    <property type="protein sequence ID" value="STX08884.1"/>
    <property type="molecule type" value="Genomic_DNA"/>
</dbReference>
<evidence type="ECO:0000313" key="6">
    <source>
        <dbReference type="Proteomes" id="UP000294641"/>
    </source>
</evidence>
<evidence type="ECO:0000313" key="5">
    <source>
        <dbReference type="Proteomes" id="UP000254330"/>
    </source>
</evidence>
<dbReference type="GO" id="GO:0005524">
    <property type="term" value="F:ATP binding"/>
    <property type="evidence" value="ECO:0007669"/>
    <property type="project" value="InterPro"/>
</dbReference>
<dbReference type="Gene3D" id="3.40.50.1240">
    <property type="entry name" value="Phosphoglycerate mutase-like"/>
    <property type="match status" value="1"/>
</dbReference>
<dbReference type="AlphaFoldDB" id="A0A2U3A9L5"/>
<dbReference type="SUPFAM" id="SSF53254">
    <property type="entry name" value="Phosphoglycerate mutase-like"/>
    <property type="match status" value="1"/>
</dbReference>
<dbReference type="InterPro" id="IPR013078">
    <property type="entry name" value="His_Pase_superF_clade-1"/>
</dbReference>
<evidence type="ECO:0000313" key="3">
    <source>
        <dbReference type="EMBL" id="STX08884.1"/>
    </source>
</evidence>
<organism evidence="3 5">
    <name type="scientific">Kurthia zopfii</name>
    <dbReference type="NCBI Taxonomy" id="1650"/>
    <lineage>
        <taxon>Bacteria</taxon>
        <taxon>Bacillati</taxon>
        <taxon>Bacillota</taxon>
        <taxon>Bacilli</taxon>
        <taxon>Bacillales</taxon>
        <taxon>Caryophanaceae</taxon>
        <taxon>Kurthia</taxon>
    </lineage>
</organism>
<dbReference type="EC" id="5.4.2.-" evidence="3"/>
<dbReference type="InterPro" id="IPR050275">
    <property type="entry name" value="PGM_Phosphatase"/>
</dbReference>
<dbReference type="InterPro" id="IPR003094">
    <property type="entry name" value="6Pfruct_kin"/>
</dbReference>
<feature type="active site" description="Proton donor/acceptor" evidence="1">
    <location>
        <position position="82"/>
    </location>
</feature>
<dbReference type="Pfam" id="PF00300">
    <property type="entry name" value="His_Phos_1"/>
    <property type="match status" value="1"/>
</dbReference>
<dbReference type="RefSeq" id="WP_109350727.1">
    <property type="nucleotide sequence ID" value="NZ_BJUE01000091.1"/>
</dbReference>
<dbReference type="GO" id="GO:0016853">
    <property type="term" value="F:isomerase activity"/>
    <property type="evidence" value="ECO:0007669"/>
    <property type="project" value="UniProtKB-KW"/>
</dbReference>
<dbReference type="PANTHER" id="PTHR48100">
    <property type="entry name" value="BROAD-SPECIFICITY PHOSPHATASE YOR283W-RELATED"/>
    <property type="match status" value="1"/>
</dbReference>
<dbReference type="PANTHER" id="PTHR48100:SF59">
    <property type="entry name" value="ADENOSYLCOBALAMIN_ALPHA-RIBAZOLE PHOSPHATASE"/>
    <property type="match status" value="1"/>
</dbReference>
<evidence type="ECO:0000256" key="1">
    <source>
        <dbReference type="PIRSR" id="PIRSR613078-1"/>
    </source>
</evidence>
<keyword evidence="3" id="KW-0413">Isomerase</keyword>
<proteinExistence type="predicted"/>
<feature type="binding site" evidence="2">
    <location>
        <position position="58"/>
    </location>
    <ligand>
        <name>substrate</name>
    </ligand>
</feature>
<evidence type="ECO:0000256" key="2">
    <source>
        <dbReference type="PIRSR" id="PIRSR613078-2"/>
    </source>
</evidence>
<dbReference type="Proteomes" id="UP000294641">
    <property type="component" value="Unassembled WGS sequence"/>
</dbReference>
<dbReference type="GO" id="GO:0006003">
    <property type="term" value="P:fructose 2,6-bisphosphate metabolic process"/>
    <property type="evidence" value="ECO:0007669"/>
    <property type="project" value="InterPro"/>
</dbReference>